<accession>A0A369TTG4</accession>
<protein>
    <submittedName>
        <fullName evidence="1">DUF3833 family protein</fullName>
    </submittedName>
</protein>
<dbReference type="AlphaFoldDB" id="A0A369TTG4"/>
<sequence length="188" mass="21085">MEPLFYVLIGALLALGIGLLKRRFFGFLAQKPEDYADYGPEAFDLKRHLDGPLLCEGVIYGPMGRITSCFVGDFDVTWEGNSGVMAETFRYDNGEVQRREWRLTLEDGGAIRAQADDVVGDGRGQQSGPTVQLRYRIRLPEESGGHVLSTVDWMYLAPNGTIVNRSQFRKYGIKVAELVATMRRKDTT</sequence>
<dbReference type="InterPro" id="IPR024409">
    <property type="entry name" value="DUF3833"/>
</dbReference>
<evidence type="ECO:0000313" key="2">
    <source>
        <dbReference type="Proteomes" id="UP000253977"/>
    </source>
</evidence>
<dbReference type="RefSeq" id="WP_114509013.1">
    <property type="nucleotide sequence ID" value="NZ_QPMK01000001.1"/>
</dbReference>
<comment type="caution">
    <text evidence="1">The sequence shown here is derived from an EMBL/GenBank/DDBJ whole genome shotgun (WGS) entry which is preliminary data.</text>
</comment>
<proteinExistence type="predicted"/>
<dbReference type="Pfam" id="PF12915">
    <property type="entry name" value="DUF3833"/>
    <property type="match status" value="1"/>
</dbReference>
<dbReference type="Proteomes" id="UP000253977">
    <property type="component" value="Unassembled WGS sequence"/>
</dbReference>
<evidence type="ECO:0000313" key="1">
    <source>
        <dbReference type="EMBL" id="RDD68034.1"/>
    </source>
</evidence>
<gene>
    <name evidence="1" type="ORF">DU478_00735</name>
</gene>
<name>A0A369TTG4_9RHOB</name>
<organism evidence="1 2">
    <name type="scientific">Thalassococcus profundi</name>
    <dbReference type="NCBI Taxonomy" id="2282382"/>
    <lineage>
        <taxon>Bacteria</taxon>
        <taxon>Pseudomonadati</taxon>
        <taxon>Pseudomonadota</taxon>
        <taxon>Alphaproteobacteria</taxon>
        <taxon>Rhodobacterales</taxon>
        <taxon>Roseobacteraceae</taxon>
        <taxon>Thalassococcus</taxon>
    </lineage>
</organism>
<dbReference type="EMBL" id="QPMK01000001">
    <property type="protein sequence ID" value="RDD68034.1"/>
    <property type="molecule type" value="Genomic_DNA"/>
</dbReference>
<keyword evidence="2" id="KW-1185">Reference proteome</keyword>
<dbReference type="OrthoDB" id="5296954at2"/>
<reference evidence="1 2" key="1">
    <citation type="submission" date="2018-07" db="EMBL/GenBank/DDBJ databases">
        <title>Thalassococcus profundi sp. nov., a marine bacterium isolated from deep seawater of Okinawa Trough.</title>
        <authorList>
            <person name="Yu M."/>
        </authorList>
    </citation>
    <scope>NUCLEOTIDE SEQUENCE [LARGE SCALE GENOMIC DNA]</scope>
    <source>
        <strain evidence="1 2">WRAS1</strain>
    </source>
</reference>